<gene>
    <name evidence="3" type="primary">LOC104790720</name>
</gene>
<sequence length="99" mass="11101">MKQTLCLVLCVLFLILSTSSSAIRRGKENPELNPVVSATSVEEDSFNESLKMLDQCAARSFRLWMRNVGQKYFSSIRSSLFLKVKSECSRINGAAPTHK</sequence>
<dbReference type="GeneID" id="104790720"/>
<dbReference type="RefSeq" id="XP_019102246.1">
    <property type="nucleotide sequence ID" value="XM_019246701.1"/>
</dbReference>
<proteinExistence type="predicted"/>
<name>A0ABM1RTA8_CAMSA</name>
<evidence type="ECO:0000313" key="2">
    <source>
        <dbReference type="Proteomes" id="UP000694864"/>
    </source>
</evidence>
<keyword evidence="2" id="KW-1185">Reference proteome</keyword>
<organism evidence="2 3">
    <name type="scientific">Camelina sativa</name>
    <name type="common">False flax</name>
    <name type="synonym">Myagrum sativum</name>
    <dbReference type="NCBI Taxonomy" id="90675"/>
    <lineage>
        <taxon>Eukaryota</taxon>
        <taxon>Viridiplantae</taxon>
        <taxon>Streptophyta</taxon>
        <taxon>Embryophyta</taxon>
        <taxon>Tracheophyta</taxon>
        <taxon>Spermatophyta</taxon>
        <taxon>Magnoliopsida</taxon>
        <taxon>eudicotyledons</taxon>
        <taxon>Gunneridae</taxon>
        <taxon>Pentapetalae</taxon>
        <taxon>rosids</taxon>
        <taxon>malvids</taxon>
        <taxon>Brassicales</taxon>
        <taxon>Brassicaceae</taxon>
        <taxon>Camelineae</taxon>
        <taxon>Camelina</taxon>
    </lineage>
</organism>
<reference evidence="2" key="1">
    <citation type="journal article" date="2014" name="Nat. Commun.">
        <title>The emerging biofuel crop Camelina sativa retains a highly undifferentiated hexaploid genome structure.</title>
        <authorList>
            <person name="Kagale S."/>
            <person name="Koh C."/>
            <person name="Nixon J."/>
            <person name="Bollina V."/>
            <person name="Clarke W.E."/>
            <person name="Tuteja R."/>
            <person name="Spillane C."/>
            <person name="Robinson S.J."/>
            <person name="Links M.G."/>
            <person name="Clarke C."/>
            <person name="Higgins E.E."/>
            <person name="Huebert T."/>
            <person name="Sharpe A.G."/>
            <person name="Parkin I.A."/>
        </authorList>
    </citation>
    <scope>NUCLEOTIDE SEQUENCE [LARGE SCALE GENOMIC DNA]</scope>
    <source>
        <strain evidence="2">cv. DH55</strain>
    </source>
</reference>
<protein>
    <submittedName>
        <fullName evidence="3">Phytosulfokines 6 isoform X1</fullName>
    </submittedName>
</protein>
<feature type="signal peptide" evidence="1">
    <location>
        <begin position="1"/>
        <end position="22"/>
    </location>
</feature>
<evidence type="ECO:0000313" key="3">
    <source>
        <dbReference type="RefSeq" id="XP_019102246.1"/>
    </source>
</evidence>
<reference evidence="3" key="2">
    <citation type="submission" date="2025-08" db="UniProtKB">
        <authorList>
            <consortium name="RefSeq"/>
        </authorList>
    </citation>
    <scope>IDENTIFICATION</scope>
    <source>
        <tissue evidence="3">Leaf</tissue>
    </source>
</reference>
<dbReference type="Proteomes" id="UP000694864">
    <property type="component" value="Chromosome 6"/>
</dbReference>
<feature type="chain" id="PRO_5046883141" evidence="1">
    <location>
        <begin position="23"/>
        <end position="99"/>
    </location>
</feature>
<evidence type="ECO:0000256" key="1">
    <source>
        <dbReference type="SAM" id="SignalP"/>
    </source>
</evidence>
<keyword evidence="1" id="KW-0732">Signal</keyword>
<accession>A0ABM1RTA8</accession>